<dbReference type="EMBL" id="FTLX01000002">
    <property type="protein sequence ID" value="SIQ35784.1"/>
    <property type="molecule type" value="Genomic_DNA"/>
</dbReference>
<dbReference type="EMBL" id="MWSK01000002">
    <property type="protein sequence ID" value="OXS79212.1"/>
    <property type="molecule type" value="Genomic_DNA"/>
</dbReference>
<accession>A0A1N6S3W1</accession>
<reference evidence="6" key="2">
    <citation type="submission" date="2017-03" db="EMBL/GenBank/DDBJ databases">
        <title>Bacillus sp. V-88(T) DSM27956, whole genome shotgun sequencing project.</title>
        <authorList>
            <person name="Dastager S.G."/>
            <person name="Neurgaonkar P.S."/>
            <person name="Dharne M.S."/>
        </authorList>
    </citation>
    <scope>NUCLEOTIDE SEQUENCE [LARGE SCALE GENOMIC DNA]</scope>
    <source>
        <strain evidence="6">DSM 25145</strain>
    </source>
</reference>
<sequence length="166" mass="19294">MEEQWKVLKYNPNYVVSNLGRVRNNKSGRILSNRPDNKGYCRISINVDGKYKDFKIHRLVAENFILNDKPHEKTEINHIDGVKSNNSFLNLEWITPSQNMKHAFKSGLHSHVGEKNSNLTLSDESVLKIWSSDLTPKQVAEKYNISYGYATRLVKKQVRRYLLESD</sequence>
<feature type="domain" description="HNH nuclease" evidence="2">
    <location>
        <begin position="56"/>
        <end position="100"/>
    </location>
</feature>
<dbReference type="OrthoDB" id="6631788at2"/>
<evidence type="ECO:0000259" key="1">
    <source>
        <dbReference type="Pfam" id="PF07463"/>
    </source>
</evidence>
<dbReference type="AlphaFoldDB" id="A0A1N6S3W1"/>
<organism evidence="4 5">
    <name type="scientific">Domibacillus enclensis</name>
    <dbReference type="NCBI Taxonomy" id="1017273"/>
    <lineage>
        <taxon>Bacteria</taxon>
        <taxon>Bacillati</taxon>
        <taxon>Bacillota</taxon>
        <taxon>Bacilli</taxon>
        <taxon>Bacillales</taxon>
        <taxon>Bacillaceae</taxon>
        <taxon>Domibacillus</taxon>
    </lineage>
</organism>
<reference evidence="4 5" key="1">
    <citation type="submission" date="2017-01" db="EMBL/GenBank/DDBJ databases">
        <authorList>
            <person name="Mah S.A."/>
            <person name="Swanson W.J."/>
            <person name="Moy G.W."/>
            <person name="Vacquier V.D."/>
        </authorList>
    </citation>
    <scope>NUCLEOTIDE SEQUENCE [LARGE SCALE GENOMIC DNA]</scope>
    <source>
        <strain evidence="4 5">NIO-1016</strain>
    </source>
</reference>
<keyword evidence="6" id="KW-1185">Reference proteome</keyword>
<evidence type="ECO:0000313" key="5">
    <source>
        <dbReference type="Proteomes" id="UP000186385"/>
    </source>
</evidence>
<evidence type="ECO:0000313" key="4">
    <source>
        <dbReference type="EMBL" id="SIQ35784.1"/>
    </source>
</evidence>
<reference evidence="3" key="3">
    <citation type="submission" date="2017-03" db="EMBL/GenBank/DDBJ databases">
        <authorList>
            <person name="Dastager S.G."/>
            <person name="Neurgaonkar P.S."/>
            <person name="Dharne M.S."/>
        </authorList>
    </citation>
    <scope>NUCLEOTIDE SEQUENCE</scope>
    <source>
        <strain evidence="3">DSM 25145</strain>
    </source>
</reference>
<dbReference type="InterPro" id="IPR044925">
    <property type="entry name" value="His-Me_finger_sf"/>
</dbReference>
<dbReference type="Pfam" id="PF07463">
    <property type="entry name" value="NUMOD4"/>
    <property type="match status" value="1"/>
</dbReference>
<evidence type="ECO:0000313" key="3">
    <source>
        <dbReference type="EMBL" id="OXS79212.1"/>
    </source>
</evidence>
<dbReference type="InterPro" id="IPR010902">
    <property type="entry name" value="NUMOD4"/>
</dbReference>
<proteinExistence type="predicted"/>
<gene>
    <name evidence="3" type="ORF">B1B05_05420</name>
    <name evidence="4" type="ORF">SAMN05443094_102307</name>
</gene>
<dbReference type="GO" id="GO:0016788">
    <property type="term" value="F:hydrolase activity, acting on ester bonds"/>
    <property type="evidence" value="ECO:0007669"/>
    <property type="project" value="InterPro"/>
</dbReference>
<dbReference type="Pfam" id="PF13392">
    <property type="entry name" value="HNH_3"/>
    <property type="match status" value="1"/>
</dbReference>
<name>A0A1N6S3W1_9BACI</name>
<evidence type="ECO:0000259" key="2">
    <source>
        <dbReference type="Pfam" id="PF13392"/>
    </source>
</evidence>
<protein>
    <submittedName>
        <fullName evidence="4">NUMOD4 motif-containing protein</fullName>
    </submittedName>
</protein>
<dbReference type="Gene3D" id="3.90.75.20">
    <property type="match status" value="1"/>
</dbReference>
<evidence type="ECO:0000313" key="6">
    <source>
        <dbReference type="Proteomes" id="UP000215545"/>
    </source>
</evidence>
<feature type="domain" description="NUMOD4" evidence="1">
    <location>
        <begin position="3"/>
        <end position="45"/>
    </location>
</feature>
<dbReference type="Proteomes" id="UP000186385">
    <property type="component" value="Unassembled WGS sequence"/>
</dbReference>
<dbReference type="Proteomes" id="UP000215545">
    <property type="component" value="Unassembled WGS sequence"/>
</dbReference>
<dbReference type="SUPFAM" id="SSF54060">
    <property type="entry name" value="His-Me finger endonucleases"/>
    <property type="match status" value="1"/>
</dbReference>
<dbReference type="InterPro" id="IPR003615">
    <property type="entry name" value="HNH_nuc"/>
</dbReference>
<dbReference type="STRING" id="1017273.SAMN05443094_102307"/>
<dbReference type="RefSeq" id="WP_052698465.1">
    <property type="nucleotide sequence ID" value="NZ_FTLX01000002.1"/>
</dbReference>